<dbReference type="SUPFAM" id="SSF48371">
    <property type="entry name" value="ARM repeat"/>
    <property type="match status" value="1"/>
</dbReference>
<comment type="caution">
    <text evidence="1">The sequence shown here is derived from an EMBL/GenBank/DDBJ whole genome shotgun (WGS) entry which is preliminary data.</text>
</comment>
<dbReference type="InterPro" id="IPR011989">
    <property type="entry name" value="ARM-like"/>
</dbReference>
<gene>
    <name evidence="1" type="primary">MOT1</name>
    <name evidence="1" type="ORF">FOB64_005053</name>
</gene>
<dbReference type="GO" id="GO:0016887">
    <property type="term" value="F:ATP hydrolysis activity"/>
    <property type="evidence" value="ECO:0007669"/>
    <property type="project" value="InterPro"/>
</dbReference>
<accession>A0A8H6F203</accession>
<dbReference type="AlphaFoldDB" id="A0A8H6F203"/>
<organism evidence="1 2">
    <name type="scientific">Candida albicans</name>
    <name type="common">Yeast</name>
    <dbReference type="NCBI Taxonomy" id="5476"/>
    <lineage>
        <taxon>Eukaryota</taxon>
        <taxon>Fungi</taxon>
        <taxon>Dikarya</taxon>
        <taxon>Ascomycota</taxon>
        <taxon>Saccharomycotina</taxon>
        <taxon>Pichiomycetes</taxon>
        <taxon>Debaryomycetaceae</taxon>
        <taxon>Candida/Lodderomyces clade</taxon>
        <taxon>Candida</taxon>
    </lineage>
</organism>
<dbReference type="PANTHER" id="PTHR36498">
    <property type="entry name" value="TATA-BINDING PROTEIN-ASSOCIATED FACTOR 172"/>
    <property type="match status" value="1"/>
</dbReference>
<name>A0A8H6F203_CANAX</name>
<dbReference type="EMBL" id="JABWAD010000059">
    <property type="protein sequence ID" value="KAF6065301.1"/>
    <property type="molecule type" value="Genomic_DNA"/>
</dbReference>
<reference evidence="1 2" key="1">
    <citation type="submission" date="2020-03" db="EMBL/GenBank/DDBJ databases">
        <title>FDA dAtabase for Regulatory Grade micrObial Sequences (FDA-ARGOS): Supporting development and validation of Infectious Disease Dx tests.</title>
        <authorList>
            <person name="Campos J."/>
            <person name="Goldberg B."/>
            <person name="Tallon L."/>
            <person name="Sadzewicz L."/>
            <person name="Vavikolanu K."/>
            <person name="Mehta A."/>
            <person name="Aluvathingal J."/>
            <person name="Nadendla S."/>
            <person name="Nandy P."/>
            <person name="Geyer C."/>
            <person name="Yan Y."/>
            <person name="Sichtig H."/>
        </authorList>
    </citation>
    <scope>NUCLEOTIDE SEQUENCE [LARGE SCALE GENOMIC DNA]</scope>
    <source>
        <strain evidence="1 2">FDAARGOS_656</strain>
    </source>
</reference>
<sequence>MGNKAWCGLGLRELVKKHGKGAGRVMNKTLQENDTNNAATLEDLAVRICVIFVLDRFGDYVSDTVVAPVRESAAQTLAALLIHLNEETVIRIFHCLNSMVLQKDMVAKCWEAKHGGILGVRYLVSVRTDILLANPEMFDDVVTMVLSGLKESDDDVQSVAALTLTPIASQFVTTRKNVIGTLLTVIWDCLVNLRDDLSASIGSVMDLLAKLCSHKEVIEIMQQDANENKENSFENLVPRLFPFLRHSITNVRKAVLRTILEFLSIEDSSTKAWINAKTLRLVYQNLLVEQNIDVLNLSAQVYEKLLLEMNNNKLILM</sequence>
<dbReference type="InterPro" id="IPR016024">
    <property type="entry name" value="ARM-type_fold"/>
</dbReference>
<dbReference type="PANTHER" id="PTHR36498:SF1">
    <property type="entry name" value="TATA-BINDING PROTEIN-ASSOCIATED FACTOR 172"/>
    <property type="match status" value="1"/>
</dbReference>
<dbReference type="GO" id="GO:0003677">
    <property type="term" value="F:DNA binding"/>
    <property type="evidence" value="ECO:0007669"/>
    <property type="project" value="InterPro"/>
</dbReference>
<dbReference type="Gene3D" id="1.25.10.10">
    <property type="entry name" value="Leucine-rich Repeat Variant"/>
    <property type="match status" value="1"/>
</dbReference>
<protein>
    <submittedName>
        <fullName evidence="1">TATA-binding protein-associated factor MOT1 domain protein</fullName>
    </submittedName>
</protein>
<proteinExistence type="predicted"/>
<dbReference type="Proteomes" id="UP000536275">
    <property type="component" value="Unassembled WGS sequence"/>
</dbReference>
<evidence type="ECO:0000313" key="1">
    <source>
        <dbReference type="EMBL" id="KAF6065301.1"/>
    </source>
</evidence>
<dbReference type="GO" id="GO:0017025">
    <property type="term" value="F:TBP-class protein binding"/>
    <property type="evidence" value="ECO:0007669"/>
    <property type="project" value="InterPro"/>
</dbReference>
<dbReference type="InterPro" id="IPR044972">
    <property type="entry name" value="Mot1"/>
</dbReference>
<evidence type="ECO:0000313" key="2">
    <source>
        <dbReference type="Proteomes" id="UP000536275"/>
    </source>
</evidence>